<proteinExistence type="inferred from homology"/>
<dbReference type="GO" id="GO:0003796">
    <property type="term" value="F:lysozyme activity"/>
    <property type="evidence" value="ECO:0007669"/>
    <property type="project" value="InterPro"/>
</dbReference>
<gene>
    <name evidence="4" type="ORF">NDR86_27635</name>
</gene>
<dbReference type="InterPro" id="IPR017853">
    <property type="entry name" value="GH"/>
</dbReference>
<evidence type="ECO:0000256" key="3">
    <source>
        <dbReference type="ARBA" id="ARBA00023295"/>
    </source>
</evidence>
<dbReference type="CDD" id="cd00599">
    <property type="entry name" value="GH25_muramidase"/>
    <property type="match status" value="1"/>
</dbReference>
<comment type="caution">
    <text evidence="4">The sequence shown here is derived from an EMBL/GenBank/DDBJ whole genome shotgun (WGS) entry which is preliminary data.</text>
</comment>
<dbReference type="Gene3D" id="3.20.20.80">
    <property type="entry name" value="Glycosidases"/>
    <property type="match status" value="1"/>
</dbReference>
<evidence type="ECO:0000256" key="1">
    <source>
        <dbReference type="ARBA" id="ARBA00010646"/>
    </source>
</evidence>
<evidence type="ECO:0000313" key="5">
    <source>
        <dbReference type="Proteomes" id="UP001139157"/>
    </source>
</evidence>
<comment type="similarity">
    <text evidence="1">Belongs to the glycosyl hydrolase 25 family.</text>
</comment>
<reference evidence="4" key="1">
    <citation type="submission" date="2022-06" db="EMBL/GenBank/DDBJ databases">
        <title>Novel species in genus nocardia.</title>
        <authorList>
            <person name="Li F."/>
        </authorList>
    </citation>
    <scope>NUCLEOTIDE SEQUENCE</scope>
    <source>
        <strain evidence="4">CDC141</strain>
    </source>
</reference>
<sequence length="277" mass="30526">MTIFGIDISNNNGPDIDLAQVAREGFSFVFAKVTEGDYFIDYTWPSYRDAARANGLLLAGYHYLRADCDIDAQVDLFLEHLGDAPSMLDFEENSGDLSTFWAFVHALNARGRQLNLSYIPRWYWQRIGSPDLSRVPGLIQSSYVYGTGYASELYPGDDSRFWNGFGGKAVDLLQFTDRALVAGHHIDADAFRGGLDDLRRLLGLSTPPTEGALMALTEAQQADLYHKVNEIWDQLLGPGGQGWPQLGRNAAGQHLTLVDAMAQLSSELRTGTPGATE</sequence>
<name>A0A9X2J020_9NOCA</name>
<accession>A0A9X2J020</accession>
<dbReference type="GO" id="GO:0009253">
    <property type="term" value="P:peptidoglycan catabolic process"/>
    <property type="evidence" value="ECO:0007669"/>
    <property type="project" value="InterPro"/>
</dbReference>
<protein>
    <submittedName>
        <fullName evidence="4">Glycoside hydrolase family 25 protein</fullName>
    </submittedName>
</protein>
<dbReference type="Proteomes" id="UP001139157">
    <property type="component" value="Unassembled WGS sequence"/>
</dbReference>
<keyword evidence="3" id="KW-0326">Glycosidase</keyword>
<dbReference type="GO" id="GO:0016998">
    <property type="term" value="P:cell wall macromolecule catabolic process"/>
    <property type="evidence" value="ECO:0007669"/>
    <property type="project" value="InterPro"/>
</dbReference>
<dbReference type="Pfam" id="PF01183">
    <property type="entry name" value="Glyco_hydro_25"/>
    <property type="match status" value="1"/>
</dbReference>
<organism evidence="4 5">
    <name type="scientific">Nocardia pulmonis</name>
    <dbReference type="NCBI Taxonomy" id="2951408"/>
    <lineage>
        <taxon>Bacteria</taxon>
        <taxon>Bacillati</taxon>
        <taxon>Actinomycetota</taxon>
        <taxon>Actinomycetes</taxon>
        <taxon>Mycobacteriales</taxon>
        <taxon>Nocardiaceae</taxon>
        <taxon>Nocardia</taxon>
    </lineage>
</organism>
<keyword evidence="5" id="KW-1185">Reference proteome</keyword>
<dbReference type="RefSeq" id="WP_251916205.1">
    <property type="nucleotide sequence ID" value="NZ_JAMRXG010000014.1"/>
</dbReference>
<dbReference type="SUPFAM" id="SSF51445">
    <property type="entry name" value="(Trans)glycosidases"/>
    <property type="match status" value="1"/>
</dbReference>
<dbReference type="InterPro" id="IPR002053">
    <property type="entry name" value="Glyco_hydro_25"/>
</dbReference>
<evidence type="ECO:0000313" key="4">
    <source>
        <dbReference type="EMBL" id="MCM6777264.1"/>
    </source>
</evidence>
<dbReference type="SMART" id="SM00641">
    <property type="entry name" value="Glyco_25"/>
    <property type="match status" value="1"/>
</dbReference>
<dbReference type="EMBL" id="JAMRXG010000014">
    <property type="protein sequence ID" value="MCM6777264.1"/>
    <property type="molecule type" value="Genomic_DNA"/>
</dbReference>
<dbReference type="AlphaFoldDB" id="A0A9X2J020"/>
<evidence type="ECO:0000256" key="2">
    <source>
        <dbReference type="ARBA" id="ARBA00022801"/>
    </source>
</evidence>
<dbReference type="InterPro" id="IPR018077">
    <property type="entry name" value="Glyco_hydro_fam25_subgr"/>
</dbReference>
<keyword evidence="2 4" id="KW-0378">Hydrolase</keyword>